<gene>
    <name evidence="1" type="ORF">CCACVL1_29563</name>
</gene>
<proteinExistence type="predicted"/>
<dbReference type="Gramene" id="OMO51831">
    <property type="protein sequence ID" value="OMO51831"/>
    <property type="gene ID" value="CCACVL1_29563"/>
</dbReference>
<accession>A0A1R3G175</accession>
<keyword evidence="2" id="KW-1185">Reference proteome</keyword>
<organism evidence="1 2">
    <name type="scientific">Corchorus capsularis</name>
    <name type="common">Jute</name>
    <dbReference type="NCBI Taxonomy" id="210143"/>
    <lineage>
        <taxon>Eukaryota</taxon>
        <taxon>Viridiplantae</taxon>
        <taxon>Streptophyta</taxon>
        <taxon>Embryophyta</taxon>
        <taxon>Tracheophyta</taxon>
        <taxon>Spermatophyta</taxon>
        <taxon>Magnoliopsida</taxon>
        <taxon>eudicotyledons</taxon>
        <taxon>Gunneridae</taxon>
        <taxon>Pentapetalae</taxon>
        <taxon>rosids</taxon>
        <taxon>malvids</taxon>
        <taxon>Malvales</taxon>
        <taxon>Malvaceae</taxon>
        <taxon>Grewioideae</taxon>
        <taxon>Apeibeae</taxon>
        <taxon>Corchorus</taxon>
    </lineage>
</organism>
<dbReference type="EMBL" id="AWWV01015679">
    <property type="protein sequence ID" value="OMO51831.1"/>
    <property type="molecule type" value="Genomic_DNA"/>
</dbReference>
<dbReference type="STRING" id="210143.A0A1R3G175"/>
<evidence type="ECO:0000313" key="2">
    <source>
        <dbReference type="Proteomes" id="UP000188268"/>
    </source>
</evidence>
<comment type="caution">
    <text evidence="1">The sequence shown here is derived from an EMBL/GenBank/DDBJ whole genome shotgun (WGS) entry which is preliminary data.</text>
</comment>
<evidence type="ECO:0000313" key="1">
    <source>
        <dbReference type="EMBL" id="OMO51831.1"/>
    </source>
</evidence>
<dbReference type="Proteomes" id="UP000188268">
    <property type="component" value="Unassembled WGS sequence"/>
</dbReference>
<protein>
    <submittedName>
        <fullName evidence="1">Carotenoid oxygenase</fullName>
    </submittedName>
</protein>
<dbReference type="OrthoDB" id="763867at2759"/>
<name>A0A1R3G175_COCAP</name>
<reference evidence="1 2" key="1">
    <citation type="submission" date="2013-09" db="EMBL/GenBank/DDBJ databases">
        <title>Corchorus capsularis genome sequencing.</title>
        <authorList>
            <person name="Alam M."/>
            <person name="Haque M.S."/>
            <person name="Islam M.S."/>
            <person name="Emdad E.M."/>
            <person name="Islam M.M."/>
            <person name="Ahmed B."/>
            <person name="Halim A."/>
            <person name="Hossen Q.M.M."/>
            <person name="Hossain M.Z."/>
            <person name="Ahmed R."/>
            <person name="Khan M.M."/>
            <person name="Islam R."/>
            <person name="Rashid M.M."/>
            <person name="Khan S.A."/>
            <person name="Rahman M.S."/>
            <person name="Alam M."/>
        </authorList>
    </citation>
    <scope>NUCLEOTIDE SEQUENCE [LARGE SCALE GENOMIC DNA]</scope>
    <source>
        <strain evidence="2">cv. CVL-1</strain>
        <tissue evidence="1">Whole seedling</tissue>
    </source>
</reference>
<dbReference type="AlphaFoldDB" id="A0A1R3G175"/>
<sequence>MDGGNGFLKLGMINSVAAVSLERLIQFQSRQSRQRVVYEMRLTMKTGVATQKKLSESAVDFPRVNENYTGRHFVNLQKLYQAKCEADFLAIEQVLGIFKLAEI</sequence>